<dbReference type="Proteomes" id="UP000037109">
    <property type="component" value="Unassembled WGS sequence"/>
</dbReference>
<gene>
    <name evidence="2" type="ORF">AF332_18920</name>
</gene>
<accession>A0A0M0GFX7</accession>
<organism evidence="2 3">
    <name type="scientific">Sporosarcina globispora</name>
    <name type="common">Bacillus globisporus</name>
    <dbReference type="NCBI Taxonomy" id="1459"/>
    <lineage>
        <taxon>Bacteria</taxon>
        <taxon>Bacillati</taxon>
        <taxon>Bacillota</taxon>
        <taxon>Bacilli</taxon>
        <taxon>Bacillales</taxon>
        <taxon>Caryophanaceae</taxon>
        <taxon>Sporosarcina</taxon>
    </lineage>
</organism>
<proteinExistence type="predicted"/>
<name>A0A0M0GFX7_SPOGL</name>
<dbReference type="RefSeq" id="WP_053436050.1">
    <property type="nucleotide sequence ID" value="NZ_LGUF01000007.1"/>
</dbReference>
<evidence type="ECO:0000313" key="3">
    <source>
        <dbReference type="Proteomes" id="UP000037109"/>
    </source>
</evidence>
<protein>
    <submittedName>
        <fullName evidence="2">Uncharacterized protein</fullName>
    </submittedName>
</protein>
<evidence type="ECO:0000256" key="1">
    <source>
        <dbReference type="SAM" id="Phobius"/>
    </source>
</evidence>
<feature type="transmembrane region" description="Helical" evidence="1">
    <location>
        <begin position="35"/>
        <end position="55"/>
    </location>
</feature>
<keyword evidence="1" id="KW-0812">Transmembrane</keyword>
<sequence length="61" mass="6376">MYQLALLYLACMLAGYGMTMVPVTAVITSGIASFFTIVGGLAMIIFGLAILYLGVKALLGK</sequence>
<dbReference type="OrthoDB" id="2439445at2"/>
<reference evidence="3" key="1">
    <citation type="submission" date="2015-07" db="EMBL/GenBank/DDBJ databases">
        <title>Fjat-10036 dsm4.</title>
        <authorList>
            <person name="Liu B."/>
            <person name="Wang J."/>
            <person name="Zhu Y."/>
            <person name="Liu G."/>
            <person name="Chen Q."/>
            <person name="Chen Z."/>
            <person name="Lan J."/>
            <person name="Che J."/>
            <person name="Ge C."/>
            <person name="Shi H."/>
            <person name="Pan Z."/>
            <person name="Liu X."/>
        </authorList>
    </citation>
    <scope>NUCLEOTIDE SEQUENCE [LARGE SCALE GENOMIC DNA]</scope>
    <source>
        <strain evidence="3">DSM 4</strain>
    </source>
</reference>
<keyword evidence="1" id="KW-1133">Transmembrane helix</keyword>
<dbReference type="AlphaFoldDB" id="A0A0M0GFX7"/>
<keyword evidence="3" id="KW-1185">Reference proteome</keyword>
<comment type="caution">
    <text evidence="2">The sequence shown here is derived from an EMBL/GenBank/DDBJ whole genome shotgun (WGS) entry which is preliminary data.</text>
</comment>
<evidence type="ECO:0000313" key="2">
    <source>
        <dbReference type="EMBL" id="KON88673.1"/>
    </source>
</evidence>
<keyword evidence="1" id="KW-0472">Membrane</keyword>
<dbReference type="EMBL" id="LGUF01000007">
    <property type="protein sequence ID" value="KON88673.1"/>
    <property type="molecule type" value="Genomic_DNA"/>
</dbReference>
<dbReference type="PATRIC" id="fig|1459.3.peg.4165"/>